<dbReference type="STRING" id="28181.BEN30_17575"/>
<evidence type="ECO:0008006" key="4">
    <source>
        <dbReference type="Google" id="ProtNLM"/>
    </source>
</evidence>
<accession>A0A1E5Q2R1</accession>
<evidence type="ECO:0000313" key="2">
    <source>
        <dbReference type="EMBL" id="OEJ63677.1"/>
    </source>
</evidence>
<protein>
    <recommendedName>
        <fullName evidence="4">PilZ domain-containing protein</fullName>
    </recommendedName>
</protein>
<feature type="region of interest" description="Disordered" evidence="1">
    <location>
        <begin position="164"/>
        <end position="199"/>
    </location>
</feature>
<name>A0A1E5Q2R1_9PROT</name>
<evidence type="ECO:0000313" key="3">
    <source>
        <dbReference type="Proteomes" id="UP000095347"/>
    </source>
</evidence>
<keyword evidence="3" id="KW-1185">Reference proteome</keyword>
<dbReference type="Proteomes" id="UP000095347">
    <property type="component" value="Unassembled WGS sequence"/>
</dbReference>
<dbReference type="AlphaFoldDB" id="A0A1E5Q2R1"/>
<gene>
    <name evidence="2" type="ORF">BEN30_17575</name>
</gene>
<proteinExistence type="predicted"/>
<evidence type="ECO:0000256" key="1">
    <source>
        <dbReference type="SAM" id="MobiDB-lite"/>
    </source>
</evidence>
<reference evidence="3" key="1">
    <citation type="submission" date="2016-07" db="EMBL/GenBank/DDBJ databases">
        <authorList>
            <person name="Florea S."/>
            <person name="Webb J.S."/>
            <person name="Jaromczyk J."/>
            <person name="Schardl C.L."/>
        </authorList>
    </citation>
    <scope>NUCLEOTIDE SEQUENCE [LARGE SCALE GENOMIC DNA]</scope>
    <source>
        <strain evidence="3">MV-1</strain>
    </source>
</reference>
<sequence length="199" mass="21775">MEGKQKGQCQMRKVTQLTHNNRADRRRKHPYLSFNINGTIFNVVDMSMGGCKLEETVPGSSQMLKTGEEYTAYTVTCRYPSACSNSCNSRMSGQNNKISNVTMKVKIVRESELGKTLGVRFMRLSSEQFDKIDSFMSCMGKEKAPHPSGVASILAKIKQGLGLASPATPKHSFRSEAPRGGAAKAASPASLQTSFAKRN</sequence>
<comment type="caution">
    <text evidence="2">The sequence shown here is derived from an EMBL/GenBank/DDBJ whole genome shotgun (WGS) entry which is preliminary data.</text>
</comment>
<dbReference type="EMBL" id="MCGG01000088">
    <property type="protein sequence ID" value="OEJ63677.1"/>
    <property type="molecule type" value="Genomic_DNA"/>
</dbReference>
<feature type="compositionally biased region" description="Polar residues" evidence="1">
    <location>
        <begin position="189"/>
        <end position="199"/>
    </location>
</feature>
<organism evidence="2 3">
    <name type="scientific">Magnetovibrio blakemorei</name>
    <dbReference type="NCBI Taxonomy" id="28181"/>
    <lineage>
        <taxon>Bacteria</taxon>
        <taxon>Pseudomonadati</taxon>
        <taxon>Pseudomonadota</taxon>
        <taxon>Alphaproteobacteria</taxon>
        <taxon>Rhodospirillales</taxon>
        <taxon>Magnetovibrionaceae</taxon>
        <taxon>Magnetovibrio</taxon>
    </lineage>
</organism>